<evidence type="ECO:0000256" key="3">
    <source>
        <dbReference type="ARBA" id="ARBA00023014"/>
    </source>
</evidence>
<dbReference type="Proteomes" id="UP000434582">
    <property type="component" value="Unassembled WGS sequence"/>
</dbReference>
<evidence type="ECO:0000313" key="7">
    <source>
        <dbReference type="Proteomes" id="UP000434582"/>
    </source>
</evidence>
<keyword evidence="7" id="KW-1185">Reference proteome</keyword>
<feature type="domain" description="Radical SAM core" evidence="5">
    <location>
        <begin position="77"/>
        <end position="314"/>
    </location>
</feature>
<dbReference type="SFLD" id="SFLDG01084">
    <property type="entry name" value="Uncharacterised_Radical_SAM_Su"/>
    <property type="match status" value="1"/>
</dbReference>
<evidence type="ECO:0000313" key="6">
    <source>
        <dbReference type="EMBL" id="MQX36184.1"/>
    </source>
</evidence>
<dbReference type="RefSeq" id="WP_153342423.1">
    <property type="nucleotide sequence ID" value="NZ_WIVE01000014.1"/>
</dbReference>
<dbReference type="Gene3D" id="3.80.30.30">
    <property type="match status" value="1"/>
</dbReference>
<name>A0A7X1ZDR7_9PROT</name>
<dbReference type="PANTHER" id="PTHR43432">
    <property type="entry name" value="SLR0285 PROTEIN"/>
    <property type="match status" value="1"/>
</dbReference>
<dbReference type="Pfam" id="PF04055">
    <property type="entry name" value="Radical_SAM"/>
    <property type="match status" value="1"/>
</dbReference>
<comment type="caution">
    <text evidence="6">The sequence shown here is derived from an EMBL/GenBank/DDBJ whole genome shotgun (WGS) entry which is preliminary data.</text>
</comment>
<dbReference type="OrthoDB" id="9785699at2"/>
<keyword evidence="2" id="KW-0408">Iron</keyword>
<keyword evidence="3" id="KW-0411">Iron-sulfur</keyword>
<reference evidence="6 7" key="1">
    <citation type="submission" date="2019-10" db="EMBL/GenBank/DDBJ databases">
        <title>Draft whole-genome sequence of the purple nonsulfur photosynthetic bacterium Roseospira navarrensis DSM 15114.</title>
        <authorList>
            <person name="Kyndt J.A."/>
            <person name="Meyer T.E."/>
        </authorList>
    </citation>
    <scope>NUCLEOTIDE SEQUENCE [LARGE SCALE GENOMIC DNA]</scope>
    <source>
        <strain evidence="6 7">DSM 15114</strain>
    </source>
</reference>
<evidence type="ECO:0000259" key="5">
    <source>
        <dbReference type="PROSITE" id="PS51918"/>
    </source>
</evidence>
<organism evidence="6 7">
    <name type="scientific">Roseospira navarrensis</name>
    <dbReference type="NCBI Taxonomy" id="140058"/>
    <lineage>
        <taxon>Bacteria</taxon>
        <taxon>Pseudomonadati</taxon>
        <taxon>Pseudomonadota</taxon>
        <taxon>Alphaproteobacteria</taxon>
        <taxon>Rhodospirillales</taxon>
        <taxon>Rhodospirillaceae</taxon>
        <taxon>Roseospira</taxon>
    </lineage>
</organism>
<gene>
    <name evidence="6" type="ORF">GHC57_06595</name>
</gene>
<dbReference type="GO" id="GO:0003824">
    <property type="term" value="F:catalytic activity"/>
    <property type="evidence" value="ECO:0007669"/>
    <property type="project" value="InterPro"/>
</dbReference>
<evidence type="ECO:0000256" key="2">
    <source>
        <dbReference type="ARBA" id="ARBA00023004"/>
    </source>
</evidence>
<dbReference type="EMBL" id="WIVE01000014">
    <property type="protein sequence ID" value="MQX36184.1"/>
    <property type="molecule type" value="Genomic_DNA"/>
</dbReference>
<feature type="compositionally biased region" description="Polar residues" evidence="4">
    <location>
        <begin position="1"/>
        <end position="10"/>
    </location>
</feature>
<dbReference type="InterPro" id="IPR006638">
    <property type="entry name" value="Elp3/MiaA/NifB-like_rSAM"/>
</dbReference>
<dbReference type="GO" id="GO:0046872">
    <property type="term" value="F:metal ion binding"/>
    <property type="evidence" value="ECO:0007669"/>
    <property type="project" value="UniProtKB-KW"/>
</dbReference>
<sequence length="372" mass="40557">MAGSAHSPTRSPRRGALSNRDGRFEPVRHEVEDDGWGTLEPVAEGDDDRDGWGPPPSPATTVQVDASRTIISRNDSPDIPFDRSINLYRGCEHGCVYCYARPTHAYLGLSPGLDFETRLFMKPDAAAQLDAALRKPGYRPAPIAIGTNTDPYQPVERRSQLMREVLAVLSAFNHPVTITTKSAMVERDADLLADMAARNLVGVALSVTTLDRDLARRMEPRASPPAARLRAVRTLSAAGVPVSVMAAPMIPGLTDHELDRILAAAAEAGAVQADYILVRLPLEVADLFREWLETHVPDRARRVMSRIAAMRAGAASSSRFHDRMRGTGTEAQLLAQRFAVAARRHGLTKRGHALECGRFAPPPRPGDQLSLF</sequence>
<feature type="compositionally biased region" description="Basic and acidic residues" evidence="4">
    <location>
        <begin position="20"/>
        <end position="31"/>
    </location>
</feature>
<evidence type="ECO:0000256" key="1">
    <source>
        <dbReference type="ARBA" id="ARBA00022723"/>
    </source>
</evidence>
<dbReference type="SUPFAM" id="SSF102114">
    <property type="entry name" value="Radical SAM enzymes"/>
    <property type="match status" value="1"/>
</dbReference>
<protein>
    <submittedName>
        <fullName evidence="6">PA0069 family radical SAM protein</fullName>
    </submittedName>
</protein>
<dbReference type="InterPro" id="IPR058240">
    <property type="entry name" value="rSAM_sf"/>
</dbReference>
<dbReference type="SFLD" id="SFLDS00029">
    <property type="entry name" value="Radical_SAM"/>
    <property type="match status" value="1"/>
</dbReference>
<accession>A0A7X1ZDR7</accession>
<dbReference type="GO" id="GO:0051536">
    <property type="term" value="F:iron-sulfur cluster binding"/>
    <property type="evidence" value="ECO:0007669"/>
    <property type="project" value="UniProtKB-KW"/>
</dbReference>
<proteinExistence type="predicted"/>
<dbReference type="AlphaFoldDB" id="A0A7X1ZDR7"/>
<dbReference type="NCBIfam" id="NF033668">
    <property type="entry name" value="rSAM_PA0069"/>
    <property type="match status" value="1"/>
</dbReference>
<dbReference type="SMART" id="SM00729">
    <property type="entry name" value="Elp3"/>
    <property type="match status" value="1"/>
</dbReference>
<dbReference type="PROSITE" id="PS51918">
    <property type="entry name" value="RADICAL_SAM"/>
    <property type="match status" value="1"/>
</dbReference>
<dbReference type="InterPro" id="IPR040086">
    <property type="entry name" value="MJ0683-like"/>
</dbReference>
<keyword evidence="1" id="KW-0479">Metal-binding</keyword>
<dbReference type="PANTHER" id="PTHR43432:SF3">
    <property type="entry name" value="SLR0285 PROTEIN"/>
    <property type="match status" value="1"/>
</dbReference>
<dbReference type="InterPro" id="IPR007197">
    <property type="entry name" value="rSAM"/>
</dbReference>
<evidence type="ECO:0000256" key="4">
    <source>
        <dbReference type="SAM" id="MobiDB-lite"/>
    </source>
</evidence>
<feature type="region of interest" description="Disordered" evidence="4">
    <location>
        <begin position="1"/>
        <end position="63"/>
    </location>
</feature>
<dbReference type="CDD" id="cd01335">
    <property type="entry name" value="Radical_SAM"/>
    <property type="match status" value="1"/>
</dbReference>